<evidence type="ECO:0000313" key="13">
    <source>
        <dbReference type="EMBL" id="TBN41871.1"/>
    </source>
</evidence>
<keyword evidence="6 10" id="KW-0676">Redox-active center</keyword>
<keyword evidence="8" id="KW-0520">NAD</keyword>
<comment type="similarity">
    <text evidence="1 10">Belongs to the class-I pyridine nucleotide-disulfide oxidoreductase family.</text>
</comment>
<dbReference type="AlphaFoldDB" id="A0A4Q9G447"/>
<evidence type="ECO:0000256" key="2">
    <source>
        <dbReference type="ARBA" id="ARBA00022630"/>
    </source>
</evidence>
<feature type="binding site" evidence="8">
    <location>
        <position position="52"/>
    </location>
    <ligand>
        <name>FAD</name>
        <dbReference type="ChEBI" id="CHEBI:57692"/>
    </ligand>
</feature>
<organism evidence="13 14">
    <name type="scientific">Paracoccus subflavus</name>
    <dbReference type="NCBI Taxonomy" id="2528244"/>
    <lineage>
        <taxon>Bacteria</taxon>
        <taxon>Pseudomonadati</taxon>
        <taxon>Pseudomonadota</taxon>
        <taxon>Alphaproteobacteria</taxon>
        <taxon>Rhodobacterales</taxon>
        <taxon>Paracoccaceae</taxon>
        <taxon>Paracoccus</taxon>
    </lineage>
</organism>
<accession>A0A4Q9G447</accession>
<evidence type="ECO:0000256" key="7">
    <source>
        <dbReference type="PIRSR" id="PIRSR000350-2"/>
    </source>
</evidence>
<feature type="domain" description="FAD/NAD(P)-binding" evidence="12">
    <location>
        <begin position="5"/>
        <end position="319"/>
    </location>
</feature>
<reference evidence="13 14" key="1">
    <citation type="submission" date="2019-02" db="EMBL/GenBank/DDBJ databases">
        <title>Paracoccus subflavus sp. nov., isolated from marine sediment of the Pacific Ocean.</title>
        <authorList>
            <person name="Zhang G."/>
        </authorList>
    </citation>
    <scope>NUCLEOTIDE SEQUENCE [LARGE SCALE GENOMIC DNA]</scope>
    <source>
        <strain evidence="13 14">GY0581</strain>
    </source>
</reference>
<name>A0A4Q9G447_9RHOB</name>
<keyword evidence="2 10" id="KW-0285">Flavoprotein</keyword>
<dbReference type="GO" id="GO:0034599">
    <property type="term" value="P:cellular response to oxidative stress"/>
    <property type="evidence" value="ECO:0007669"/>
    <property type="project" value="TreeGrafter"/>
</dbReference>
<dbReference type="InterPro" id="IPR046952">
    <property type="entry name" value="GSHR/TRXR-like"/>
</dbReference>
<dbReference type="EMBL" id="SISK01000003">
    <property type="protein sequence ID" value="TBN41871.1"/>
    <property type="molecule type" value="Genomic_DNA"/>
</dbReference>
<dbReference type="EC" id="1.8.1.7" evidence="13"/>
<dbReference type="InterPro" id="IPR023753">
    <property type="entry name" value="FAD/NAD-binding_dom"/>
</dbReference>
<dbReference type="Pfam" id="PF02852">
    <property type="entry name" value="Pyr_redox_dim"/>
    <property type="match status" value="1"/>
</dbReference>
<dbReference type="PIRSF" id="PIRSF000350">
    <property type="entry name" value="Mercury_reductase_MerA"/>
    <property type="match status" value="1"/>
</dbReference>
<keyword evidence="14" id="KW-1185">Reference proteome</keyword>
<evidence type="ECO:0000256" key="3">
    <source>
        <dbReference type="ARBA" id="ARBA00022827"/>
    </source>
</evidence>
<dbReference type="SUPFAM" id="SSF51905">
    <property type="entry name" value="FAD/NAD(P)-binding domain"/>
    <property type="match status" value="1"/>
</dbReference>
<feature type="binding site" evidence="8">
    <location>
        <begin position="176"/>
        <end position="183"/>
    </location>
    <ligand>
        <name>NAD(+)</name>
        <dbReference type="ChEBI" id="CHEBI:57540"/>
    </ligand>
</feature>
<evidence type="ECO:0000256" key="8">
    <source>
        <dbReference type="PIRSR" id="PIRSR000350-3"/>
    </source>
</evidence>
<comment type="cofactor">
    <cofactor evidence="8">
        <name>FAD</name>
        <dbReference type="ChEBI" id="CHEBI:57692"/>
    </cofactor>
    <text evidence="8">Binds 1 FAD per subunit.</text>
</comment>
<keyword evidence="8" id="KW-0547">Nucleotide-binding</keyword>
<dbReference type="PANTHER" id="PTHR42737">
    <property type="entry name" value="GLUTATHIONE REDUCTASE"/>
    <property type="match status" value="1"/>
</dbReference>
<feature type="domain" description="Pyridine nucleotide-disulphide oxidoreductase dimerisation" evidence="11">
    <location>
        <begin position="340"/>
        <end position="447"/>
    </location>
</feature>
<feature type="binding site" evidence="8">
    <location>
        <position position="304"/>
    </location>
    <ligand>
        <name>FAD</name>
        <dbReference type="ChEBI" id="CHEBI:57692"/>
    </ligand>
</feature>
<dbReference type="PROSITE" id="PS00076">
    <property type="entry name" value="PYRIDINE_REDOX_1"/>
    <property type="match status" value="1"/>
</dbReference>
<dbReference type="Gene3D" id="3.30.390.30">
    <property type="match status" value="1"/>
</dbReference>
<dbReference type="GO" id="GO:0006749">
    <property type="term" value="P:glutathione metabolic process"/>
    <property type="evidence" value="ECO:0007669"/>
    <property type="project" value="TreeGrafter"/>
</dbReference>
<feature type="binding site" evidence="8">
    <location>
        <position position="263"/>
    </location>
    <ligand>
        <name>NAD(+)</name>
        <dbReference type="ChEBI" id="CHEBI:57540"/>
    </ligand>
</feature>
<evidence type="ECO:0000256" key="4">
    <source>
        <dbReference type="ARBA" id="ARBA00023002"/>
    </source>
</evidence>
<dbReference type="GO" id="GO:0005829">
    <property type="term" value="C:cytosol"/>
    <property type="evidence" value="ECO:0007669"/>
    <property type="project" value="TreeGrafter"/>
</dbReference>
<dbReference type="SUPFAM" id="SSF55424">
    <property type="entry name" value="FAD/NAD-linked reductases, dimerisation (C-terminal) domain"/>
    <property type="match status" value="1"/>
</dbReference>
<evidence type="ECO:0000256" key="1">
    <source>
        <dbReference type="ARBA" id="ARBA00007532"/>
    </source>
</evidence>
<dbReference type="RefSeq" id="WP_130990329.1">
    <property type="nucleotide sequence ID" value="NZ_SISK01000003.1"/>
</dbReference>
<dbReference type="InterPro" id="IPR036188">
    <property type="entry name" value="FAD/NAD-bd_sf"/>
</dbReference>
<dbReference type="GO" id="GO:0045454">
    <property type="term" value="P:cell redox homeostasis"/>
    <property type="evidence" value="ECO:0007669"/>
    <property type="project" value="InterPro"/>
</dbReference>
<gene>
    <name evidence="13" type="primary">gorA</name>
    <name evidence="13" type="ORF">EYE42_05550</name>
</gene>
<dbReference type="Proteomes" id="UP000293520">
    <property type="component" value="Unassembled WGS sequence"/>
</dbReference>
<feature type="active site" description="Proton acceptor" evidence="7">
    <location>
        <position position="437"/>
    </location>
</feature>
<evidence type="ECO:0000259" key="11">
    <source>
        <dbReference type="Pfam" id="PF02852"/>
    </source>
</evidence>
<dbReference type="InterPro" id="IPR016156">
    <property type="entry name" value="FAD/NAD-linked_Rdtase_dimer_sf"/>
</dbReference>
<protein>
    <submittedName>
        <fullName evidence="13">Glutathione-disulfide reductase</fullName>
        <ecNumber evidence="13">1.8.1.7</ecNumber>
    </submittedName>
</protein>
<evidence type="ECO:0000256" key="9">
    <source>
        <dbReference type="PIRSR" id="PIRSR000350-4"/>
    </source>
</evidence>
<evidence type="ECO:0000256" key="5">
    <source>
        <dbReference type="ARBA" id="ARBA00023157"/>
    </source>
</evidence>
<dbReference type="Pfam" id="PF07992">
    <property type="entry name" value="Pyr_redox_2"/>
    <property type="match status" value="1"/>
</dbReference>
<proteinExistence type="inferred from homology"/>
<dbReference type="PRINTS" id="PR00411">
    <property type="entry name" value="PNDRDTASEI"/>
</dbReference>
<feature type="disulfide bond" description="Redox-active" evidence="9">
    <location>
        <begin position="43"/>
        <end position="48"/>
    </location>
</feature>
<dbReference type="InterPro" id="IPR004099">
    <property type="entry name" value="Pyr_nucl-diS_OxRdtase_dimer"/>
</dbReference>
<comment type="caution">
    <text evidence="13">The sequence shown here is derived from an EMBL/GenBank/DDBJ whole genome shotgun (WGS) entry which is preliminary data.</text>
</comment>
<dbReference type="GO" id="GO:0004362">
    <property type="term" value="F:glutathione-disulfide reductase (NADPH) activity"/>
    <property type="evidence" value="ECO:0007669"/>
    <property type="project" value="UniProtKB-EC"/>
</dbReference>
<dbReference type="NCBIfam" id="NF004776">
    <property type="entry name" value="PRK06116.1"/>
    <property type="match status" value="1"/>
</dbReference>
<dbReference type="PRINTS" id="PR00368">
    <property type="entry name" value="FADPNR"/>
</dbReference>
<keyword evidence="3 8" id="KW-0274">FAD</keyword>
<evidence type="ECO:0000256" key="10">
    <source>
        <dbReference type="RuleBase" id="RU003691"/>
    </source>
</evidence>
<dbReference type="InterPro" id="IPR001100">
    <property type="entry name" value="Pyr_nuc-diS_OxRdtase"/>
</dbReference>
<evidence type="ECO:0000313" key="14">
    <source>
        <dbReference type="Proteomes" id="UP000293520"/>
    </source>
</evidence>
<dbReference type="OrthoDB" id="9776382at2"/>
<dbReference type="GO" id="GO:0050660">
    <property type="term" value="F:flavin adenine dinucleotide binding"/>
    <property type="evidence" value="ECO:0007669"/>
    <property type="project" value="InterPro"/>
</dbReference>
<sequence length="467" mass="49925">MSFDYDLFVIGGGSGGVRAARIAAGEYGARVALAEESRMGGTCVIRGCVPKKLMVFASQAGLMAEEMRGYGWEGAQAGRFDWSVFRPKLDAELTRLERAYTANLEKAGVRIFHQRATIVDHHTIALADGTRQTAKHILIAVGGRPALPGIPGEDLGLISDDLFLLDRLPRRAMVVGGGYIACEFATILAGLGCDTVQVYRGDAVLRGFDRQARDLATLQLGQIGIDLRLNVTPEGLERTGDRIRVMLNDGMTEDVDAVFWATGRDPYTGGLGLENTGVHLRPNGAIVVDEWSQTAVPSIFAVGDVTDRVNLTPVAIREGHAFADTVFGARPRKVGHAGIASAVYLRPHEVAQIGLTEEQACARGDVDVYATEFRPMRSMFAGSNAKVMMKLLVDPDTDRVLGCHVFGPDAGEMIQLAAIPIGMGATKADFDATMAVHPTAAEELVTMRTPARRHRLAVQAAGGTAAG</sequence>
<keyword evidence="5" id="KW-1015">Disulfide bond</keyword>
<dbReference type="PANTHER" id="PTHR42737:SF2">
    <property type="entry name" value="GLUTATHIONE REDUCTASE"/>
    <property type="match status" value="1"/>
</dbReference>
<evidence type="ECO:0000259" key="12">
    <source>
        <dbReference type="Pfam" id="PF07992"/>
    </source>
</evidence>
<dbReference type="Gene3D" id="3.50.50.60">
    <property type="entry name" value="FAD/NAD(P)-binding domain"/>
    <property type="match status" value="2"/>
</dbReference>
<dbReference type="InterPro" id="IPR012999">
    <property type="entry name" value="Pyr_OxRdtase_I_AS"/>
</dbReference>
<keyword evidence="4 10" id="KW-0560">Oxidoreductase</keyword>
<evidence type="ECO:0000256" key="6">
    <source>
        <dbReference type="ARBA" id="ARBA00023284"/>
    </source>
</evidence>